<protein>
    <recommendedName>
        <fullName evidence="3">phosphoserine phosphatase</fullName>
        <ecNumber evidence="3">3.1.3.3</ecNumber>
    </recommendedName>
</protein>
<accession>A0A4S4B409</accession>
<dbReference type="RefSeq" id="WP_136346420.1">
    <property type="nucleotide sequence ID" value="NZ_SSOC01000001.1"/>
</dbReference>
<dbReference type="GO" id="GO:0005737">
    <property type="term" value="C:cytoplasm"/>
    <property type="evidence" value="ECO:0007669"/>
    <property type="project" value="TreeGrafter"/>
</dbReference>
<dbReference type="PANTHER" id="PTHR43344:SF2">
    <property type="entry name" value="PHOSPHOSERINE PHOSPHATASE"/>
    <property type="match status" value="1"/>
</dbReference>
<evidence type="ECO:0000256" key="7">
    <source>
        <dbReference type="ARBA" id="ARBA00022842"/>
    </source>
</evidence>
<proteinExistence type="predicted"/>
<dbReference type="PANTHER" id="PTHR43344">
    <property type="entry name" value="PHOSPHOSERINE PHOSPHATASE"/>
    <property type="match status" value="1"/>
</dbReference>
<comment type="catalytic activity">
    <reaction evidence="9">
        <text>O-phospho-L-serine + H2O = L-serine + phosphate</text>
        <dbReference type="Rhea" id="RHEA:21208"/>
        <dbReference type="ChEBI" id="CHEBI:15377"/>
        <dbReference type="ChEBI" id="CHEBI:33384"/>
        <dbReference type="ChEBI" id="CHEBI:43474"/>
        <dbReference type="ChEBI" id="CHEBI:57524"/>
        <dbReference type="EC" id="3.1.3.3"/>
    </reaction>
</comment>
<evidence type="ECO:0000313" key="13">
    <source>
        <dbReference type="Proteomes" id="UP000308430"/>
    </source>
</evidence>
<sequence length="435" mass="48600">MQSTFRLSAVAAALLSITLIAGCQTASQAPSPHAAQSVVQQAPLTLETGNWDTFNRAQLDKMIATHGKTSPGYDANKPPYVVFDWDNTSIFLDIEEALLIHQLQNLRFAMTPAQLDKAIRKDIPTTDFDADSRNDAGQAINIDKIAQDIVSSYTWLYDNYQGFQGRQPLAQIRQSPQYQDFIVKMRFLYEAIGNTFDHAVSYPWITYHFTGMTEQDVRALAAETFRWQQTQPVEAVKWTSPAALPGKAGVVSISWKNGLRPVPEMQDLYQKLRASGFDVYVCSASFRDVIREVSSNPEFGYANAVDNVYAMELERDARGVIQTQFRKGYAQTQGPGKTETIKQFLVPRYGYGPLFIAGDSEGDQNMMQDFADTRYVLIINRLRGNDIGKMSKLAVDSYGKPDAKYLLQGRDDNKGVLIPSQQAYKLGSTTASTLK</sequence>
<evidence type="ECO:0000256" key="10">
    <source>
        <dbReference type="ARBA" id="ARBA00048523"/>
    </source>
</evidence>
<dbReference type="SUPFAM" id="SSF56784">
    <property type="entry name" value="HAD-like"/>
    <property type="match status" value="1"/>
</dbReference>
<evidence type="ECO:0000256" key="9">
    <source>
        <dbReference type="ARBA" id="ARBA00048138"/>
    </source>
</evidence>
<dbReference type="InterPro" id="IPR036412">
    <property type="entry name" value="HAD-like_sf"/>
</dbReference>
<evidence type="ECO:0000256" key="3">
    <source>
        <dbReference type="ARBA" id="ARBA00012640"/>
    </source>
</evidence>
<evidence type="ECO:0000256" key="4">
    <source>
        <dbReference type="ARBA" id="ARBA00022605"/>
    </source>
</evidence>
<comment type="pathway">
    <text evidence="2">Amino-acid biosynthesis; L-serine biosynthesis; L-serine from 3-phospho-D-glycerate: step 3/3.</text>
</comment>
<keyword evidence="8" id="KW-0718">Serine biosynthesis</keyword>
<keyword evidence="13" id="KW-1185">Reference proteome</keyword>
<evidence type="ECO:0000313" key="12">
    <source>
        <dbReference type="EMBL" id="THF67011.1"/>
    </source>
</evidence>
<keyword evidence="6 12" id="KW-0378">Hydrolase</keyword>
<dbReference type="Proteomes" id="UP000308430">
    <property type="component" value="Unassembled WGS sequence"/>
</dbReference>
<dbReference type="EMBL" id="SSOC01000001">
    <property type="protein sequence ID" value="THF67011.1"/>
    <property type="molecule type" value="Genomic_DNA"/>
</dbReference>
<dbReference type="GO" id="GO:0036424">
    <property type="term" value="F:L-phosphoserine phosphatase activity"/>
    <property type="evidence" value="ECO:0007669"/>
    <property type="project" value="TreeGrafter"/>
</dbReference>
<dbReference type="GO" id="GO:0000287">
    <property type="term" value="F:magnesium ion binding"/>
    <property type="evidence" value="ECO:0007669"/>
    <property type="project" value="TreeGrafter"/>
</dbReference>
<dbReference type="InterPro" id="IPR023214">
    <property type="entry name" value="HAD_sf"/>
</dbReference>
<name>A0A4S4B409_9RHOO</name>
<comment type="catalytic activity">
    <reaction evidence="10">
        <text>O-phospho-D-serine + H2O = D-serine + phosphate</text>
        <dbReference type="Rhea" id="RHEA:24873"/>
        <dbReference type="ChEBI" id="CHEBI:15377"/>
        <dbReference type="ChEBI" id="CHEBI:35247"/>
        <dbReference type="ChEBI" id="CHEBI:43474"/>
        <dbReference type="ChEBI" id="CHEBI:58680"/>
        <dbReference type="EC" id="3.1.3.3"/>
    </reaction>
</comment>
<reference evidence="12 13" key="1">
    <citation type="submission" date="2019-04" db="EMBL/GenBank/DDBJ databases">
        <title>Azoarcus nasutitermitis sp. nov. isolated from termite nest.</title>
        <authorList>
            <person name="Lin S.-Y."/>
            <person name="Hameed A."/>
            <person name="Hsu Y.-H."/>
            <person name="Young C.-C."/>
        </authorList>
    </citation>
    <scope>NUCLEOTIDE SEQUENCE [LARGE SCALE GENOMIC DNA]</scope>
    <source>
        <strain evidence="12 13">CC-YHH838</strain>
    </source>
</reference>
<organism evidence="12 13">
    <name type="scientific">Pseudothauera nasutitermitis</name>
    <dbReference type="NCBI Taxonomy" id="2565930"/>
    <lineage>
        <taxon>Bacteria</taxon>
        <taxon>Pseudomonadati</taxon>
        <taxon>Pseudomonadota</taxon>
        <taxon>Betaproteobacteria</taxon>
        <taxon>Rhodocyclales</taxon>
        <taxon>Zoogloeaceae</taxon>
        <taxon>Pseudothauera</taxon>
    </lineage>
</organism>
<evidence type="ECO:0000256" key="11">
    <source>
        <dbReference type="SAM" id="SignalP"/>
    </source>
</evidence>
<dbReference type="AlphaFoldDB" id="A0A4S4B409"/>
<evidence type="ECO:0000256" key="6">
    <source>
        <dbReference type="ARBA" id="ARBA00022801"/>
    </source>
</evidence>
<dbReference type="Gene3D" id="3.40.50.1000">
    <property type="entry name" value="HAD superfamily/HAD-like"/>
    <property type="match status" value="1"/>
</dbReference>
<evidence type="ECO:0000256" key="8">
    <source>
        <dbReference type="ARBA" id="ARBA00023299"/>
    </source>
</evidence>
<comment type="caution">
    <text evidence="12">The sequence shown here is derived from an EMBL/GenBank/DDBJ whole genome shotgun (WGS) entry which is preliminary data.</text>
</comment>
<feature type="signal peptide" evidence="11">
    <location>
        <begin position="1"/>
        <end position="21"/>
    </location>
</feature>
<keyword evidence="4" id="KW-0028">Amino-acid biosynthesis</keyword>
<keyword evidence="11" id="KW-0732">Signal</keyword>
<comment type="cofactor">
    <cofactor evidence="1">
        <name>Mg(2+)</name>
        <dbReference type="ChEBI" id="CHEBI:18420"/>
    </cofactor>
</comment>
<dbReference type="GO" id="GO:0006564">
    <property type="term" value="P:L-serine biosynthetic process"/>
    <property type="evidence" value="ECO:0007669"/>
    <property type="project" value="UniProtKB-KW"/>
</dbReference>
<keyword evidence="5" id="KW-0479">Metal-binding</keyword>
<evidence type="ECO:0000256" key="1">
    <source>
        <dbReference type="ARBA" id="ARBA00001946"/>
    </source>
</evidence>
<dbReference type="OrthoDB" id="1633110at2"/>
<gene>
    <name evidence="12" type="ORF">E6C76_01055</name>
</gene>
<dbReference type="PROSITE" id="PS51257">
    <property type="entry name" value="PROKAR_LIPOPROTEIN"/>
    <property type="match status" value="1"/>
</dbReference>
<dbReference type="Gene3D" id="1.20.1440.320">
    <property type="match status" value="1"/>
</dbReference>
<keyword evidence="7" id="KW-0460">Magnesium</keyword>
<dbReference type="EC" id="3.1.3.3" evidence="3"/>
<evidence type="ECO:0000256" key="5">
    <source>
        <dbReference type="ARBA" id="ARBA00022723"/>
    </source>
</evidence>
<feature type="chain" id="PRO_5020594739" description="phosphoserine phosphatase" evidence="11">
    <location>
        <begin position="22"/>
        <end position="435"/>
    </location>
</feature>
<dbReference type="Pfam" id="PF12710">
    <property type="entry name" value="HAD"/>
    <property type="match status" value="1"/>
</dbReference>
<evidence type="ECO:0000256" key="2">
    <source>
        <dbReference type="ARBA" id="ARBA00005135"/>
    </source>
</evidence>
<dbReference type="InterPro" id="IPR050582">
    <property type="entry name" value="HAD-like_SerB"/>
</dbReference>